<feature type="region of interest" description="Disordered" evidence="1">
    <location>
        <begin position="21"/>
        <end position="129"/>
    </location>
</feature>
<sequence>MGTSGAYGGSNTAEWNDFRDAWCDLGSSSGGSVADAEASEPAPPSDTLFDPAQPASDLDRAGQALIDALWRDDPATRGNTVPPIPRPRVPGRRGAGAGGAGGARSSGGRSAGTGRSGSRSTRQVIGGASRGGATIGAAYALRDRDAQRLSDYGLSLEEFDSLTPRARISRLVTIMVGDDGHPDDRAIRQAATEQVKKIVGVEGEPPTATEAIKGFVSAYIFQLGLVELQDQITNGTLDGNEAVVRERMLRGWIDAKVRGLDIDASPALSANSLHQAAADLAQRAIRVLRAR</sequence>
<comment type="caution">
    <text evidence="2">The sequence shown here is derived from an EMBL/GenBank/DDBJ whole genome shotgun (WGS) entry which is preliminary data.</text>
</comment>
<gene>
    <name evidence="2" type="ORF">HD598_001802</name>
</gene>
<dbReference type="EMBL" id="JACHDR010000001">
    <property type="protein sequence ID" value="MBB5513115.1"/>
    <property type="molecule type" value="Genomic_DNA"/>
</dbReference>
<name>A0A7W8TVZ2_9MICC</name>
<evidence type="ECO:0000313" key="2">
    <source>
        <dbReference type="EMBL" id="MBB5513115.1"/>
    </source>
</evidence>
<dbReference type="AlphaFoldDB" id="A0A7W8TVZ2"/>
<evidence type="ECO:0000313" key="3">
    <source>
        <dbReference type="Proteomes" id="UP000580797"/>
    </source>
</evidence>
<feature type="compositionally biased region" description="Gly residues" evidence="1">
    <location>
        <begin position="93"/>
        <end position="115"/>
    </location>
</feature>
<evidence type="ECO:0000256" key="1">
    <source>
        <dbReference type="SAM" id="MobiDB-lite"/>
    </source>
</evidence>
<accession>A0A7W8TVZ2</accession>
<dbReference type="RefSeq" id="WP_183665304.1">
    <property type="nucleotide sequence ID" value="NZ_BAAARH010000016.1"/>
</dbReference>
<protein>
    <submittedName>
        <fullName evidence="2">Uncharacterized protein</fullName>
    </submittedName>
</protein>
<dbReference type="Proteomes" id="UP000580797">
    <property type="component" value="Unassembled WGS sequence"/>
</dbReference>
<reference evidence="2 3" key="1">
    <citation type="submission" date="2020-08" db="EMBL/GenBank/DDBJ databases">
        <title>Sequencing the genomes of 1000 actinobacteria strains.</title>
        <authorList>
            <person name="Klenk H.-P."/>
        </authorList>
    </citation>
    <scope>NUCLEOTIDE SEQUENCE [LARGE SCALE GENOMIC DNA]</scope>
    <source>
        <strain evidence="2 3">DSM 105783</strain>
    </source>
</reference>
<proteinExistence type="predicted"/>
<organism evidence="2 3">
    <name type="scientific">Neomicrococcus aestuarii</name>
    <dbReference type="NCBI Taxonomy" id="556325"/>
    <lineage>
        <taxon>Bacteria</taxon>
        <taxon>Bacillati</taxon>
        <taxon>Actinomycetota</taxon>
        <taxon>Actinomycetes</taxon>
        <taxon>Micrococcales</taxon>
        <taxon>Micrococcaceae</taxon>
        <taxon>Neomicrococcus</taxon>
    </lineage>
</organism>